<name>A0AAE3QW21_9BACT</name>
<gene>
    <name evidence="1" type="ORF">QNI16_38570</name>
</gene>
<dbReference type="AlphaFoldDB" id="A0AAE3QW21"/>
<organism evidence="1 2">
    <name type="scientific">Xanthocytophaga flava</name>
    <dbReference type="NCBI Taxonomy" id="3048013"/>
    <lineage>
        <taxon>Bacteria</taxon>
        <taxon>Pseudomonadati</taxon>
        <taxon>Bacteroidota</taxon>
        <taxon>Cytophagia</taxon>
        <taxon>Cytophagales</taxon>
        <taxon>Rhodocytophagaceae</taxon>
        <taxon>Xanthocytophaga</taxon>
    </lineage>
</organism>
<dbReference type="EMBL" id="JASJOS010000047">
    <property type="protein sequence ID" value="MDJ1486442.1"/>
    <property type="molecule type" value="Genomic_DNA"/>
</dbReference>
<protein>
    <submittedName>
        <fullName evidence="1">SusC/RagA family TonB-linked outer membrane protein</fullName>
    </submittedName>
</protein>
<comment type="caution">
    <text evidence="1">The sequence shown here is derived from an EMBL/GenBank/DDBJ whole genome shotgun (WGS) entry which is preliminary data.</text>
</comment>
<proteinExistence type="predicted"/>
<accession>A0AAE3QW21</accession>
<dbReference type="Proteomes" id="UP001241110">
    <property type="component" value="Unassembled WGS sequence"/>
</dbReference>
<reference evidence="1" key="1">
    <citation type="submission" date="2023-05" db="EMBL/GenBank/DDBJ databases">
        <authorList>
            <person name="Zhang X."/>
        </authorList>
    </citation>
    <scope>NUCLEOTIDE SEQUENCE</scope>
    <source>
        <strain evidence="1">YF14B1</strain>
    </source>
</reference>
<feature type="non-terminal residue" evidence="1">
    <location>
        <position position="1"/>
    </location>
</feature>
<evidence type="ECO:0000313" key="2">
    <source>
        <dbReference type="Proteomes" id="UP001241110"/>
    </source>
</evidence>
<evidence type="ECO:0000313" key="1">
    <source>
        <dbReference type="EMBL" id="MDJ1486442.1"/>
    </source>
</evidence>
<sequence>PYTMGLTNEFKYKNFSLNVLVDGKFGGSIFSVMEVYATRLGLLKSTLAGRENGLELKGVTKDGAEYAHTVPVANLRSAYYNSLNRYTELFVHDASFVKLRQVILTYNLPSGLFKRLGVQGASVSLVGRNLLILYKQTDNFDPEQSLTNGAAQGIESIGLPRTRSYGLNLNLKF</sequence>